<evidence type="ECO:0000256" key="5">
    <source>
        <dbReference type="ARBA" id="ARBA00022448"/>
    </source>
</evidence>
<dbReference type="InterPro" id="IPR019191">
    <property type="entry name" value="Essential_protein_Yae1_N"/>
</dbReference>
<keyword evidence="12" id="KW-0966">Cell projection</keyword>
<evidence type="ECO:0000256" key="8">
    <source>
        <dbReference type="ARBA" id="ARBA00022927"/>
    </source>
</evidence>
<dbReference type="InterPro" id="IPR051472">
    <property type="entry name" value="T3SS_Stator/FliH"/>
</dbReference>
<reference evidence="12" key="1">
    <citation type="submission" date="2017-09" db="EMBL/GenBank/DDBJ databases">
        <title>FDA dAtabase for Regulatory Grade micrObial Sequences (FDA-ARGOS): Supporting development and validation of Infectious Disease Dx tests.</title>
        <authorList>
            <person name="Minogue T."/>
            <person name="Wolcott M."/>
            <person name="Wasieloski L."/>
            <person name="Aguilar W."/>
            <person name="Moore D."/>
            <person name="Tallon L.J."/>
            <person name="Sadzewicz L."/>
            <person name="Ott S."/>
            <person name="Zhao X."/>
            <person name="Nagaraj S."/>
            <person name="Vavikolanu K."/>
            <person name="Aluvathingal J."/>
            <person name="Nadendla S."/>
            <person name="Sichtig H."/>
        </authorList>
    </citation>
    <scope>NUCLEOTIDE SEQUENCE</scope>
    <source>
        <strain evidence="12">FDAARGOS_387</strain>
    </source>
</reference>
<dbReference type="EMBL" id="PDDX01000001">
    <property type="protein sequence ID" value="PHI32645.1"/>
    <property type="molecule type" value="Genomic_DNA"/>
</dbReference>
<comment type="subcellular location">
    <subcellularLocation>
        <location evidence="2">Cytoplasm</location>
    </subcellularLocation>
</comment>
<keyword evidence="7" id="KW-1005">Bacterial flagellum biogenesis</keyword>
<dbReference type="OrthoDB" id="6397640at2"/>
<keyword evidence="6" id="KW-0963">Cytoplasm</keyword>
<feature type="domain" description="Flagellar assembly protein FliH/Type III secretion system HrpE" evidence="10">
    <location>
        <begin position="108"/>
        <end position="231"/>
    </location>
</feature>
<evidence type="ECO:0000256" key="6">
    <source>
        <dbReference type="ARBA" id="ARBA00022490"/>
    </source>
</evidence>
<name>A0A2C6DVY7_9GAMM</name>
<evidence type="ECO:0000256" key="7">
    <source>
        <dbReference type="ARBA" id="ARBA00022795"/>
    </source>
</evidence>
<dbReference type="Proteomes" id="UP000224974">
    <property type="component" value="Unassembled WGS sequence"/>
</dbReference>
<comment type="function">
    <text evidence="1">Needed for flagellar regrowth and assembly.</text>
</comment>
<evidence type="ECO:0000256" key="3">
    <source>
        <dbReference type="ARBA" id="ARBA00006602"/>
    </source>
</evidence>
<accession>A0A2C6DVY7</accession>
<keyword evidence="8" id="KW-0653">Protein transport</keyword>
<dbReference type="GO" id="GO:0009288">
    <property type="term" value="C:bacterial-type flagellum"/>
    <property type="evidence" value="ECO:0007669"/>
    <property type="project" value="InterPro"/>
</dbReference>
<dbReference type="PANTHER" id="PTHR34982">
    <property type="entry name" value="YOP PROTEINS TRANSLOCATION PROTEIN L"/>
    <property type="match status" value="1"/>
</dbReference>
<dbReference type="EMBL" id="CAADJA010000002">
    <property type="protein sequence ID" value="VFS47887.1"/>
    <property type="molecule type" value="Genomic_DNA"/>
</dbReference>
<dbReference type="PRINTS" id="PR01003">
    <property type="entry name" value="FLGFLIH"/>
</dbReference>
<keyword evidence="9" id="KW-1006">Bacterial flagellum protein export</keyword>
<evidence type="ECO:0000256" key="1">
    <source>
        <dbReference type="ARBA" id="ARBA00003041"/>
    </source>
</evidence>
<dbReference type="GO" id="GO:0071973">
    <property type="term" value="P:bacterial-type flagellum-dependent cell motility"/>
    <property type="evidence" value="ECO:0007669"/>
    <property type="project" value="InterPro"/>
</dbReference>
<sequence length="253" mass="28794">MDDSRDKLSLLSKHTSRNTGKYRVHQFPPLRKRWEMSSSNEIQTLEPAEYQQQLMNGFQEGLDKGFEQGVNQGKDEGYQEGLRLGFEEGLSKGKKEGLIEGRAVFELAADPLNAMTQQLEAFLDNYEVQRRAELLQLVDKVTRQVIRCELALQPTQLLALVEEALSALPEMPKQIKVFVNPEEYARLNDAEPEKVREWGLTPDPAMEHGECRVATDTTEIDIGCQHRLDQCMDVLKDNLLPSDADHKPEITND</sequence>
<dbReference type="STRING" id="1111728.GCA_000427805_00462"/>
<dbReference type="GO" id="GO:0015031">
    <property type="term" value="P:protein transport"/>
    <property type="evidence" value="ECO:0007669"/>
    <property type="project" value="UniProtKB-KW"/>
</dbReference>
<dbReference type="PANTHER" id="PTHR34982:SF1">
    <property type="entry name" value="FLAGELLAR ASSEMBLY PROTEIN FLIH"/>
    <property type="match status" value="1"/>
</dbReference>
<dbReference type="InterPro" id="IPR018035">
    <property type="entry name" value="Flagellar_FliH/T3SS_HrpE"/>
</dbReference>
<dbReference type="AlphaFoldDB" id="A0A2C6DVY7"/>
<dbReference type="Pfam" id="PF02108">
    <property type="entry name" value="FliH"/>
    <property type="match status" value="1"/>
</dbReference>
<keyword evidence="12" id="KW-0969">Cilium</keyword>
<evidence type="ECO:0000313" key="15">
    <source>
        <dbReference type="Proteomes" id="UP000373449"/>
    </source>
</evidence>
<keyword evidence="5" id="KW-0813">Transport</keyword>
<dbReference type="GO" id="GO:0003774">
    <property type="term" value="F:cytoskeletal motor activity"/>
    <property type="evidence" value="ECO:0007669"/>
    <property type="project" value="InterPro"/>
</dbReference>
<dbReference type="InterPro" id="IPR000563">
    <property type="entry name" value="Flag_FliH"/>
</dbReference>
<dbReference type="GO" id="GO:0005829">
    <property type="term" value="C:cytosol"/>
    <property type="evidence" value="ECO:0007669"/>
    <property type="project" value="TreeGrafter"/>
</dbReference>
<comment type="similarity">
    <text evidence="3">Belongs to the FliH family.</text>
</comment>
<keyword evidence="14" id="KW-1185">Reference proteome</keyword>
<evidence type="ECO:0000256" key="4">
    <source>
        <dbReference type="ARBA" id="ARBA00016507"/>
    </source>
</evidence>
<evidence type="ECO:0000259" key="10">
    <source>
        <dbReference type="Pfam" id="PF02108"/>
    </source>
</evidence>
<dbReference type="Pfam" id="PF09811">
    <property type="entry name" value="Yae1_N"/>
    <property type="match status" value="1"/>
</dbReference>
<evidence type="ECO:0000256" key="2">
    <source>
        <dbReference type="ARBA" id="ARBA00004496"/>
    </source>
</evidence>
<dbReference type="NCBIfam" id="NF009925">
    <property type="entry name" value="PRK13386.1"/>
    <property type="match status" value="1"/>
</dbReference>
<keyword evidence="12" id="KW-0282">Flagellum</keyword>
<organism evidence="12 14">
    <name type="scientific">Budvicia aquatica</name>
    <dbReference type="NCBI Taxonomy" id="82979"/>
    <lineage>
        <taxon>Bacteria</taxon>
        <taxon>Pseudomonadati</taxon>
        <taxon>Pseudomonadota</taxon>
        <taxon>Gammaproteobacteria</taxon>
        <taxon>Enterobacterales</taxon>
        <taxon>Budviciaceae</taxon>
        <taxon>Budvicia</taxon>
    </lineage>
</organism>
<evidence type="ECO:0000256" key="9">
    <source>
        <dbReference type="ARBA" id="ARBA00023225"/>
    </source>
</evidence>
<evidence type="ECO:0000259" key="11">
    <source>
        <dbReference type="Pfam" id="PF09811"/>
    </source>
</evidence>
<reference evidence="14" key="2">
    <citation type="submission" date="2017-09" db="EMBL/GenBank/DDBJ databases">
        <title>FDA dAtabase for Regulatory Grade micrObial Sequences (FDA-ARGOS): Supporting development and validation of Infectious Disease Dx tests.</title>
        <authorList>
            <person name="Minogue T."/>
            <person name="Wolcott M."/>
            <person name="Wasieloski L."/>
            <person name="Aguilar W."/>
            <person name="Moore D."/>
            <person name="Tallon L."/>
            <person name="Sadzewicz L."/>
            <person name="Ott S."/>
            <person name="Zhao X."/>
            <person name="Nagaraj S."/>
            <person name="Vavikolanu K."/>
            <person name="Aluvathingal J."/>
            <person name="Nadendla S."/>
            <person name="Sichtig H."/>
        </authorList>
    </citation>
    <scope>NUCLEOTIDE SEQUENCE [LARGE SCALE GENOMIC DNA]</scope>
    <source>
        <strain evidence="14">FDAARGOS_387</strain>
    </source>
</reference>
<reference evidence="13 15" key="3">
    <citation type="submission" date="2019-03" db="EMBL/GenBank/DDBJ databases">
        <authorList>
            <consortium name="Pathogen Informatics"/>
        </authorList>
    </citation>
    <scope>NUCLEOTIDE SEQUENCE [LARGE SCALE GENOMIC DNA]</scope>
    <source>
        <strain evidence="13 15">NCTC12282</strain>
    </source>
</reference>
<evidence type="ECO:0000313" key="13">
    <source>
        <dbReference type="EMBL" id="VFS47887.1"/>
    </source>
</evidence>
<evidence type="ECO:0000313" key="14">
    <source>
        <dbReference type="Proteomes" id="UP000224974"/>
    </source>
</evidence>
<protein>
    <recommendedName>
        <fullName evidence="4">Flagellar assembly protein FliH</fullName>
    </recommendedName>
</protein>
<gene>
    <name evidence="12" type="primary">fliH</name>
    <name evidence="12" type="ORF">CRN84_09610</name>
    <name evidence="13" type="ORF">NCTC12282_02830</name>
</gene>
<evidence type="ECO:0000313" key="12">
    <source>
        <dbReference type="EMBL" id="PHI32645.1"/>
    </source>
</evidence>
<feature type="domain" description="Essential protein Yae1 N-terminal" evidence="11">
    <location>
        <begin position="57"/>
        <end position="87"/>
    </location>
</feature>
<dbReference type="Proteomes" id="UP000373449">
    <property type="component" value="Unassembled WGS sequence"/>
</dbReference>
<dbReference type="GO" id="GO:0044781">
    <property type="term" value="P:bacterial-type flagellum organization"/>
    <property type="evidence" value="ECO:0007669"/>
    <property type="project" value="UniProtKB-KW"/>
</dbReference>
<proteinExistence type="inferred from homology"/>